<dbReference type="InterPro" id="IPR028082">
    <property type="entry name" value="Peripla_BP_I"/>
</dbReference>
<feature type="transmembrane region" description="Helical" evidence="22">
    <location>
        <begin position="797"/>
        <end position="818"/>
    </location>
</feature>
<feature type="compositionally biased region" description="Polar residues" evidence="21">
    <location>
        <begin position="157"/>
        <end position="185"/>
    </location>
</feature>
<dbReference type="SUPFAM" id="SSF53822">
    <property type="entry name" value="Periplasmic binding protein-like I"/>
    <property type="match status" value="1"/>
</dbReference>
<dbReference type="InterPro" id="IPR001134">
    <property type="entry name" value="Netrin_domain"/>
</dbReference>
<dbReference type="PROSITE" id="PS50038">
    <property type="entry name" value="FZ"/>
    <property type="match status" value="1"/>
</dbReference>
<comment type="caution">
    <text evidence="27">The sequence shown here is derived from an EMBL/GenBank/DDBJ whole genome shotgun (WGS) entry which is preliminary data.</text>
</comment>
<dbReference type="InterPro" id="IPR018933">
    <property type="entry name" value="Netrin_module_non-TIMP"/>
</dbReference>
<evidence type="ECO:0000256" key="22">
    <source>
        <dbReference type="SAM" id="Phobius"/>
    </source>
</evidence>
<dbReference type="GO" id="GO:0004965">
    <property type="term" value="F:G protein-coupled GABA receptor activity"/>
    <property type="evidence" value="ECO:0007669"/>
    <property type="project" value="InterPro"/>
</dbReference>
<evidence type="ECO:0000256" key="19">
    <source>
        <dbReference type="PROSITE-ProRule" id="PRU00090"/>
    </source>
</evidence>
<dbReference type="GO" id="GO:0007214">
    <property type="term" value="P:gamma-aminobutyric acid signaling pathway"/>
    <property type="evidence" value="ECO:0007669"/>
    <property type="project" value="TreeGrafter"/>
</dbReference>
<keyword evidence="10" id="KW-0221">Differentiation</keyword>
<name>A0A553PCM0_TIGCA</name>
<dbReference type="InterPro" id="IPR017979">
    <property type="entry name" value="GPCR_3_CS"/>
</dbReference>
<dbReference type="PANTHER" id="PTHR10519:SF74">
    <property type="entry name" value="GAMMA-AMINOBUTYRIC ACID TYPE B RECEPTOR SUBUNIT 2"/>
    <property type="match status" value="1"/>
</dbReference>
<evidence type="ECO:0000259" key="25">
    <source>
        <dbReference type="PROSITE" id="PS50189"/>
    </source>
</evidence>
<dbReference type="InterPro" id="IPR017978">
    <property type="entry name" value="GPCR_3_C"/>
</dbReference>
<dbReference type="Pfam" id="PF00003">
    <property type="entry name" value="7tm_3"/>
    <property type="match status" value="1"/>
</dbReference>
<keyword evidence="16" id="KW-0325">Glycoprotein</keyword>
<dbReference type="AlphaFoldDB" id="A0A553PCM0"/>
<dbReference type="InterPro" id="IPR002455">
    <property type="entry name" value="GPCR3_GABA-B"/>
</dbReference>
<evidence type="ECO:0000256" key="13">
    <source>
        <dbReference type="ARBA" id="ARBA00023136"/>
    </source>
</evidence>
<protein>
    <recommendedName>
        <fullName evidence="18">Gamma-aminobutyric acid type B receptor subunit 2</fullName>
    </recommendedName>
</protein>
<dbReference type="PROSITE" id="PS50259">
    <property type="entry name" value="G_PROTEIN_RECEP_F3_4"/>
    <property type="match status" value="1"/>
</dbReference>
<keyword evidence="7" id="KW-0879">Wnt signaling pathway</keyword>
<evidence type="ECO:0000256" key="1">
    <source>
        <dbReference type="ARBA" id="ARBA00004613"/>
    </source>
</evidence>
<keyword evidence="17" id="KW-0807">Transducer</keyword>
<dbReference type="PANTHER" id="PTHR10519">
    <property type="entry name" value="GABA-B RECEPTOR"/>
    <property type="match status" value="1"/>
</dbReference>
<sequence length="1064" mass="121365">MTGCGRVWVGLFLSLTWLELTHAFFANFSPVIPMRAPEVVNCHAIPSNMTLCQAIGYPKMKLPNLLGHETMTEAIDQSNSWLALDNINCHASSRLFLCSLFAPVCLETPISIYPCRSLCESVRQGCEKVMQQHGFPWPTILACDKFPEDNDMCITDHTQSRSASQPVAPTSVSSHSGSRPRQPSRNDNEVCESQVCAPLGRRNVNVLDLYCQSDFVIKMKTKRMKRNLVLGKRVKHVYKTWRGTPEEMKLLRKPVLKLPSSDDCCQKKIDKNKIYLVMGNYRNNSLVVSYIHRWSKSKKSNDKGHCFKMAWFNPILPLLSWFLISSGSCKNLYFAGFFPMNQEIGQGVLPAVNLAILHINESPKILRKHKLHMVYNDTQCNPGVGLKSFFDIVHHRPKKLYLFGSACSAVTDQITKAAKHWNMVQLSYGDTHPMFTEKSYPNFFRIVPSENEYNQPRLSLMRYFNWTRVGTLYQNEAKYTLAHNNLISELEKNGFEVVVSQSFNDELQNQMEIFKKKDVRIFLGNFDEFWARKVLCKAFHENMYGARFQWILVGFYQIEWWLKPTPNCSREDMRQAVQGIFSIELLTLATNLITTEAGITPEDYQTQYLNQTSVVSNFHAYAYDGVWALAIAMESLYREVQKRGENLQDFEYRQIKMSSPNMNNLIIIGCILSYSSVILLGLDSNLTSNFLFPYVCTGRAWILMSGFTLSFGSMFSKTWRVHSIFTNVQLNKKVMQDYQLYLVVGALIFVDVLTLTAWQILDPFYRETRQLQPIVSTDDELVIIPILEYCRSKHMTAFVGCIYVYKGLLILFGAFLAWETRQVQIPALNDSKYVGMSVYNVTIMCVLGVAVSFVLGEEHTMSFVIISIFIIFCTTGTLCLVFVPKIIEVRKEPAKRELKNGKTTMKMAGVAKTKDKVDNFEELLRIAKKVNFKLKGSIVDIDKDIEETKLLIANLEAEQARAAEQAVEPPALMAEKRSVTPPPQFVPEGDQPVEHMIEPPVRPNHIDIPNCLSSVPDLPQNTDDILPIFQKLLEDKHVKGNFSSRLVTSSCPNISVTCDIIEYL</sequence>
<feature type="disulfide bond" evidence="19">
    <location>
        <begin position="52"/>
        <end position="98"/>
    </location>
</feature>
<evidence type="ECO:0000256" key="17">
    <source>
        <dbReference type="ARBA" id="ARBA00023224"/>
    </source>
</evidence>
<evidence type="ECO:0000256" key="8">
    <source>
        <dbReference type="ARBA" id="ARBA00022692"/>
    </source>
</evidence>
<feature type="transmembrane region" description="Helical" evidence="22">
    <location>
        <begin position="662"/>
        <end position="680"/>
    </location>
</feature>
<keyword evidence="8 22" id="KW-0812">Transmembrane</keyword>
<evidence type="ECO:0000259" key="26">
    <source>
        <dbReference type="PROSITE" id="PS50259"/>
    </source>
</evidence>
<dbReference type="InterPro" id="IPR036790">
    <property type="entry name" value="Frizzled_dom_sf"/>
</dbReference>
<feature type="transmembrane region" description="Helical" evidence="22">
    <location>
        <begin position="700"/>
        <end position="719"/>
    </location>
</feature>
<keyword evidence="11 22" id="KW-1133">Transmembrane helix</keyword>
<dbReference type="GO" id="GO:0038039">
    <property type="term" value="C:G protein-coupled receptor heterodimeric complex"/>
    <property type="evidence" value="ECO:0007669"/>
    <property type="project" value="TreeGrafter"/>
</dbReference>
<dbReference type="PROSITE" id="PS50189">
    <property type="entry name" value="NTR"/>
    <property type="match status" value="1"/>
</dbReference>
<dbReference type="InterPro" id="IPR008993">
    <property type="entry name" value="TIMP-like_OB-fold"/>
</dbReference>
<feature type="transmembrane region" description="Helical" evidence="22">
    <location>
        <begin position="861"/>
        <end position="883"/>
    </location>
</feature>
<dbReference type="FunFam" id="1.10.2000.10:FF:000001">
    <property type="entry name" value="secreted frizzled-related protein 2"/>
    <property type="match status" value="1"/>
</dbReference>
<feature type="domain" description="NTR" evidence="25">
    <location>
        <begin position="191"/>
        <end position="306"/>
    </location>
</feature>
<proteinExistence type="inferred from homology"/>
<dbReference type="SUPFAM" id="SSF63501">
    <property type="entry name" value="Frizzled cysteine-rich domain"/>
    <property type="match status" value="1"/>
</dbReference>
<feature type="disulfide bond" evidence="19">
    <location>
        <begin position="119"/>
        <end position="143"/>
    </location>
</feature>
<dbReference type="Gene3D" id="1.10.2000.10">
    <property type="entry name" value="Frizzled cysteine-rich domain"/>
    <property type="match status" value="1"/>
</dbReference>
<evidence type="ECO:0000256" key="3">
    <source>
        <dbReference type="ARBA" id="ARBA00010054"/>
    </source>
</evidence>
<comment type="similarity">
    <text evidence="3">Belongs to the secreted frizzled-related protein (sFRP) family.</text>
</comment>
<keyword evidence="12" id="KW-0297">G-protein coupled receptor</keyword>
<evidence type="ECO:0000256" key="10">
    <source>
        <dbReference type="ARBA" id="ARBA00022782"/>
    </source>
</evidence>
<accession>A0A553PCM0</accession>
<evidence type="ECO:0000256" key="16">
    <source>
        <dbReference type="ARBA" id="ARBA00023180"/>
    </source>
</evidence>
<evidence type="ECO:0000256" key="11">
    <source>
        <dbReference type="ARBA" id="ARBA00022989"/>
    </source>
</evidence>
<dbReference type="Pfam" id="PF01094">
    <property type="entry name" value="ANF_receptor"/>
    <property type="match status" value="1"/>
</dbReference>
<keyword evidence="6" id="KW-0964">Secreted</keyword>
<dbReference type="STRING" id="6832.A0A553PCM0"/>
<dbReference type="Pfam" id="PF01392">
    <property type="entry name" value="Fz"/>
    <property type="match status" value="1"/>
</dbReference>
<evidence type="ECO:0000259" key="24">
    <source>
        <dbReference type="PROSITE" id="PS50038"/>
    </source>
</evidence>
<dbReference type="GO" id="GO:0005576">
    <property type="term" value="C:extracellular region"/>
    <property type="evidence" value="ECO:0007669"/>
    <property type="project" value="UniProtKB-SubCell"/>
</dbReference>
<dbReference type="CDD" id="cd06366">
    <property type="entry name" value="PBP1_GABAb_receptor"/>
    <property type="match status" value="1"/>
</dbReference>
<keyword evidence="13 22" id="KW-0472">Membrane</keyword>
<dbReference type="SUPFAM" id="SSF50242">
    <property type="entry name" value="TIMP-like"/>
    <property type="match status" value="1"/>
</dbReference>
<feature type="transmembrane region" description="Helical" evidence="22">
    <location>
        <begin position="838"/>
        <end position="855"/>
    </location>
</feature>
<evidence type="ECO:0000256" key="9">
    <source>
        <dbReference type="ARBA" id="ARBA00022729"/>
    </source>
</evidence>
<evidence type="ECO:0000256" key="6">
    <source>
        <dbReference type="ARBA" id="ARBA00022525"/>
    </source>
</evidence>
<dbReference type="Gene3D" id="2.40.50.120">
    <property type="match status" value="1"/>
</dbReference>
<organism evidence="27 28">
    <name type="scientific">Tigriopus californicus</name>
    <name type="common">Marine copepod</name>
    <dbReference type="NCBI Taxonomy" id="6832"/>
    <lineage>
        <taxon>Eukaryota</taxon>
        <taxon>Metazoa</taxon>
        <taxon>Ecdysozoa</taxon>
        <taxon>Arthropoda</taxon>
        <taxon>Crustacea</taxon>
        <taxon>Multicrustacea</taxon>
        <taxon>Hexanauplia</taxon>
        <taxon>Copepoda</taxon>
        <taxon>Harpacticoida</taxon>
        <taxon>Harpacticidae</taxon>
        <taxon>Tigriopus</taxon>
    </lineage>
</organism>
<keyword evidence="4" id="KW-0217">Developmental protein</keyword>
<evidence type="ECO:0000256" key="18">
    <source>
        <dbReference type="ARBA" id="ARBA00073785"/>
    </source>
</evidence>
<keyword evidence="5" id="KW-1003">Cell membrane</keyword>
<gene>
    <name evidence="27" type="ORF">TCAL_01612</name>
</gene>
<comment type="subcellular location">
    <subcellularLocation>
        <location evidence="2">Cell membrane</location>
        <topology evidence="2">Multi-pass membrane protein</topology>
    </subcellularLocation>
    <subcellularLocation>
        <location evidence="1">Secreted</location>
    </subcellularLocation>
</comment>
<evidence type="ECO:0000313" key="28">
    <source>
        <dbReference type="Proteomes" id="UP000318571"/>
    </source>
</evidence>
<dbReference type="Proteomes" id="UP000318571">
    <property type="component" value="Chromosome 2"/>
</dbReference>
<dbReference type="InterPro" id="IPR020067">
    <property type="entry name" value="Frizzled_dom"/>
</dbReference>
<evidence type="ECO:0000256" key="7">
    <source>
        <dbReference type="ARBA" id="ARBA00022687"/>
    </source>
</evidence>
<feature type="signal peptide" evidence="23">
    <location>
        <begin position="1"/>
        <end position="23"/>
    </location>
</feature>
<keyword evidence="14 19" id="KW-1015">Disulfide bond</keyword>
<evidence type="ECO:0000256" key="21">
    <source>
        <dbReference type="SAM" id="MobiDB-lite"/>
    </source>
</evidence>
<reference evidence="27 28" key="1">
    <citation type="journal article" date="2018" name="Nat. Ecol. Evol.">
        <title>Genomic signatures of mitonuclear coevolution across populations of Tigriopus californicus.</title>
        <authorList>
            <person name="Barreto F.S."/>
            <person name="Watson E.T."/>
            <person name="Lima T.G."/>
            <person name="Willett C.S."/>
            <person name="Edmands S."/>
            <person name="Li W."/>
            <person name="Burton R.S."/>
        </authorList>
    </citation>
    <scope>NUCLEOTIDE SEQUENCE [LARGE SCALE GENOMIC DNA]</scope>
    <source>
        <strain evidence="27 28">San Diego</strain>
    </source>
</reference>
<feature type="region of interest" description="Disordered" evidence="21">
    <location>
        <begin position="157"/>
        <end position="189"/>
    </location>
</feature>
<keyword evidence="9 23" id="KW-0732">Signal</keyword>
<evidence type="ECO:0000256" key="2">
    <source>
        <dbReference type="ARBA" id="ARBA00004651"/>
    </source>
</evidence>
<dbReference type="SMART" id="SM00063">
    <property type="entry name" value="FRI"/>
    <property type="match status" value="1"/>
</dbReference>
<keyword evidence="28" id="KW-1185">Reference proteome</keyword>
<feature type="domain" description="G-protein coupled receptors family 3 profile" evidence="26">
    <location>
        <begin position="695"/>
        <end position="905"/>
    </location>
</feature>
<evidence type="ECO:0000256" key="15">
    <source>
        <dbReference type="ARBA" id="ARBA00023170"/>
    </source>
</evidence>
<dbReference type="InterPro" id="IPR001828">
    <property type="entry name" value="ANF_lig-bd_rcpt"/>
</dbReference>
<keyword evidence="20" id="KW-0175">Coiled coil</keyword>
<feature type="transmembrane region" description="Helical" evidence="22">
    <location>
        <begin position="740"/>
        <end position="761"/>
    </location>
</feature>
<dbReference type="EMBL" id="VCGU01000005">
    <property type="protein sequence ID" value="TRY75408.1"/>
    <property type="molecule type" value="Genomic_DNA"/>
</dbReference>
<feature type="coiled-coil region" evidence="20">
    <location>
        <begin position="938"/>
        <end position="965"/>
    </location>
</feature>
<dbReference type="Pfam" id="PF01759">
    <property type="entry name" value="NTR"/>
    <property type="match status" value="1"/>
</dbReference>
<feature type="chain" id="PRO_5021924702" description="Gamma-aminobutyric acid type B receptor subunit 2" evidence="23">
    <location>
        <begin position="24"/>
        <end position="1064"/>
    </location>
</feature>
<comment type="caution">
    <text evidence="19">Lacks conserved residue(s) required for the propagation of feature annotation.</text>
</comment>
<keyword evidence="15" id="KW-0675">Receptor</keyword>
<evidence type="ECO:0000256" key="12">
    <source>
        <dbReference type="ARBA" id="ARBA00023040"/>
    </source>
</evidence>
<evidence type="ECO:0000256" key="5">
    <source>
        <dbReference type="ARBA" id="ARBA00022475"/>
    </source>
</evidence>
<evidence type="ECO:0000256" key="23">
    <source>
        <dbReference type="SAM" id="SignalP"/>
    </source>
</evidence>
<dbReference type="GO" id="GO:0016055">
    <property type="term" value="P:Wnt signaling pathway"/>
    <property type="evidence" value="ECO:0007669"/>
    <property type="project" value="UniProtKB-KW"/>
</dbReference>
<dbReference type="Gene3D" id="3.40.50.2300">
    <property type="match status" value="2"/>
</dbReference>
<evidence type="ECO:0000256" key="4">
    <source>
        <dbReference type="ARBA" id="ARBA00022473"/>
    </source>
</evidence>
<dbReference type="FunFam" id="3.40.50.2300:FF:000063">
    <property type="entry name" value="Gamma-aminobutyric acid type B receptor subunit"/>
    <property type="match status" value="1"/>
</dbReference>
<dbReference type="PROSITE" id="PS00981">
    <property type="entry name" value="G_PROTEIN_RECEP_F3_3"/>
    <property type="match status" value="1"/>
</dbReference>
<dbReference type="GO" id="GO:0030154">
    <property type="term" value="P:cell differentiation"/>
    <property type="evidence" value="ECO:0007669"/>
    <property type="project" value="UniProtKB-KW"/>
</dbReference>
<evidence type="ECO:0000256" key="20">
    <source>
        <dbReference type="SAM" id="Coils"/>
    </source>
</evidence>
<evidence type="ECO:0000313" key="27">
    <source>
        <dbReference type="EMBL" id="TRY75408.1"/>
    </source>
</evidence>
<feature type="domain" description="FZ" evidence="24">
    <location>
        <begin position="37"/>
        <end position="156"/>
    </location>
</feature>
<dbReference type="PRINTS" id="PR01176">
    <property type="entry name" value="GABABRECEPTR"/>
</dbReference>
<evidence type="ECO:0000256" key="14">
    <source>
        <dbReference type="ARBA" id="ARBA00023157"/>
    </source>
</evidence>